<dbReference type="InterPro" id="IPR025659">
    <property type="entry name" value="Tubby-like_C"/>
</dbReference>
<dbReference type="Pfam" id="PF04525">
    <property type="entry name" value="LOR"/>
    <property type="match status" value="1"/>
</dbReference>
<comment type="caution">
    <text evidence="2">The sequence shown here is derived from an EMBL/GenBank/DDBJ whole genome shotgun (WGS) entry which is preliminary data.</text>
</comment>
<evidence type="ECO:0000313" key="3">
    <source>
        <dbReference type="Proteomes" id="UP001165082"/>
    </source>
</evidence>
<dbReference type="Proteomes" id="UP001165082">
    <property type="component" value="Unassembled WGS sequence"/>
</dbReference>
<dbReference type="OrthoDB" id="97518at2759"/>
<sequence length="197" mass="21915">EKVGYFTLKEKLFSISGEDFTVESNGKDVYKVNGSNKIPFGIGGIVLDKMVLSSLSSKPRVICSVERRALALKAAYDLYPPSGGTCIAKIESDFLPTLTPSFKFFYEAEGSREPFYRARGSFSECNWDVYGRDGREVASVSRGFLEVTERRDVYGIRAAKGADVAAVIAMAVVIDELHDEKKSSEEKSRKKKKKKKK</sequence>
<name>A0A9W7DUI6_9STRA</name>
<keyword evidence="3" id="KW-1185">Reference proteome</keyword>
<dbReference type="EMBL" id="BRXZ01002148">
    <property type="protein sequence ID" value="GMH55503.1"/>
    <property type="molecule type" value="Genomic_DNA"/>
</dbReference>
<dbReference type="Gene3D" id="2.40.160.200">
    <property type="entry name" value="LURP1-related"/>
    <property type="match status" value="1"/>
</dbReference>
<dbReference type="AlphaFoldDB" id="A0A9W7DUI6"/>
<reference evidence="2" key="1">
    <citation type="submission" date="2022-07" db="EMBL/GenBank/DDBJ databases">
        <title>Genome analysis of Parmales, a sister group of diatoms, reveals the evolutionary specialization of diatoms from phago-mixotrophs to photoautotrophs.</title>
        <authorList>
            <person name="Ban H."/>
            <person name="Sato S."/>
            <person name="Yoshikawa S."/>
            <person name="Kazumasa Y."/>
            <person name="Nakamura Y."/>
            <person name="Ichinomiya M."/>
            <person name="Saitoh K."/>
            <person name="Sato N."/>
            <person name="Blanc-Mathieu R."/>
            <person name="Endo H."/>
            <person name="Kuwata A."/>
            <person name="Ogata H."/>
        </authorList>
    </citation>
    <scope>NUCLEOTIDE SEQUENCE</scope>
</reference>
<organism evidence="2 3">
    <name type="scientific">Triparma retinervis</name>
    <dbReference type="NCBI Taxonomy" id="2557542"/>
    <lineage>
        <taxon>Eukaryota</taxon>
        <taxon>Sar</taxon>
        <taxon>Stramenopiles</taxon>
        <taxon>Ochrophyta</taxon>
        <taxon>Bolidophyceae</taxon>
        <taxon>Parmales</taxon>
        <taxon>Triparmaceae</taxon>
        <taxon>Triparma</taxon>
    </lineage>
</organism>
<dbReference type="InterPro" id="IPR038595">
    <property type="entry name" value="LOR_sf"/>
</dbReference>
<dbReference type="InterPro" id="IPR007612">
    <property type="entry name" value="LOR"/>
</dbReference>
<accession>A0A9W7DUI6</accession>
<protein>
    <submittedName>
        <fullName evidence="2">Uncharacterized protein</fullName>
    </submittedName>
</protein>
<comment type="similarity">
    <text evidence="1">Belongs to the LOR family.</text>
</comment>
<feature type="non-terminal residue" evidence="2">
    <location>
        <position position="1"/>
    </location>
</feature>
<proteinExistence type="inferred from homology"/>
<evidence type="ECO:0000313" key="2">
    <source>
        <dbReference type="EMBL" id="GMH55503.1"/>
    </source>
</evidence>
<dbReference type="SUPFAM" id="SSF54518">
    <property type="entry name" value="Tubby C-terminal domain-like"/>
    <property type="match status" value="1"/>
</dbReference>
<evidence type="ECO:0000256" key="1">
    <source>
        <dbReference type="ARBA" id="ARBA00005437"/>
    </source>
</evidence>
<gene>
    <name evidence="2" type="ORF">TrRE_jg10711</name>
</gene>